<comment type="caution">
    <text evidence="2">The sequence shown here is derived from an EMBL/GenBank/DDBJ whole genome shotgun (WGS) entry which is preliminary data.</text>
</comment>
<keyword evidence="1" id="KW-0732">Signal</keyword>
<organism evidence="2 3">
    <name type="scientific">Zeaxanthinibacter enoshimensis</name>
    <dbReference type="NCBI Taxonomy" id="392009"/>
    <lineage>
        <taxon>Bacteria</taxon>
        <taxon>Pseudomonadati</taxon>
        <taxon>Bacteroidota</taxon>
        <taxon>Flavobacteriia</taxon>
        <taxon>Flavobacteriales</taxon>
        <taxon>Flavobacteriaceae</taxon>
        <taxon>Zeaxanthinibacter</taxon>
    </lineage>
</organism>
<dbReference type="OrthoDB" id="1438723at2"/>
<gene>
    <name evidence="2" type="ORF">CLV82_2282</name>
</gene>
<dbReference type="EMBL" id="SNYI01000002">
    <property type="protein sequence ID" value="TDQ31574.1"/>
    <property type="molecule type" value="Genomic_DNA"/>
</dbReference>
<name>A0A4R6TKS8_9FLAO</name>
<evidence type="ECO:0000313" key="3">
    <source>
        <dbReference type="Proteomes" id="UP000295468"/>
    </source>
</evidence>
<evidence type="ECO:0000256" key="1">
    <source>
        <dbReference type="SAM" id="SignalP"/>
    </source>
</evidence>
<evidence type="ECO:0000313" key="2">
    <source>
        <dbReference type="EMBL" id="TDQ31574.1"/>
    </source>
</evidence>
<feature type="chain" id="PRO_5020611399" evidence="1">
    <location>
        <begin position="20"/>
        <end position="220"/>
    </location>
</feature>
<accession>A0A4R6TKS8</accession>
<reference evidence="2 3" key="1">
    <citation type="submission" date="2019-03" db="EMBL/GenBank/DDBJ databases">
        <title>Genomic Encyclopedia of Archaeal and Bacterial Type Strains, Phase II (KMG-II): from individual species to whole genera.</title>
        <authorList>
            <person name="Goeker M."/>
        </authorList>
    </citation>
    <scope>NUCLEOTIDE SEQUENCE [LARGE SCALE GENOMIC DNA]</scope>
    <source>
        <strain evidence="2 3">DSM 18435</strain>
    </source>
</reference>
<keyword evidence="3" id="KW-1185">Reference proteome</keyword>
<dbReference type="RefSeq" id="WP_133644386.1">
    <property type="nucleotide sequence ID" value="NZ_SNYI01000002.1"/>
</dbReference>
<proteinExistence type="predicted"/>
<feature type="signal peptide" evidence="1">
    <location>
        <begin position="1"/>
        <end position="19"/>
    </location>
</feature>
<dbReference type="Proteomes" id="UP000295468">
    <property type="component" value="Unassembled WGS sequence"/>
</dbReference>
<dbReference type="AlphaFoldDB" id="A0A4R6TKS8"/>
<protein>
    <submittedName>
        <fullName evidence="2">Uncharacterized protein</fullName>
    </submittedName>
</protein>
<sequence>MKYFLLLLSSLFAIANLQAQCTDVYASATYGLSHSKRALKADNADHQVYYAERALKALKKTRELNSACGCTQAEDPVYNGIESLLKAAEPKDWDMGRHYTQKAIADIEILLTALDICSSENTGTPEQKPVTQKSKEELDQQLAIRDQAEKSLDSMQRSIEDISGLLGCESALEVFQKRTSRSLEELESESVEETLNFYKNLLQRLQKESASSLSRCTPSP</sequence>